<name>A0A6A4KNA4_9ERIC</name>
<feature type="domain" description="NB-ARC" evidence="2">
    <location>
        <begin position="6"/>
        <end position="75"/>
    </location>
</feature>
<proteinExistence type="predicted"/>
<dbReference type="Gene3D" id="3.40.50.300">
    <property type="entry name" value="P-loop containing nucleotide triphosphate hydrolases"/>
    <property type="match status" value="1"/>
</dbReference>
<dbReference type="InterPro" id="IPR002182">
    <property type="entry name" value="NB-ARC"/>
</dbReference>
<accession>A0A6A4KNA4</accession>
<protein>
    <recommendedName>
        <fullName evidence="2">NB-ARC domain-containing protein</fullName>
    </recommendedName>
</protein>
<comment type="caution">
    <text evidence="3">The sequence shown here is derived from an EMBL/GenBank/DDBJ whole genome shotgun (WGS) entry which is preliminary data.</text>
</comment>
<dbReference type="AlphaFoldDB" id="A0A6A4KNA4"/>
<organism evidence="3">
    <name type="scientific">Rhododendron williamsianum</name>
    <dbReference type="NCBI Taxonomy" id="262921"/>
    <lineage>
        <taxon>Eukaryota</taxon>
        <taxon>Viridiplantae</taxon>
        <taxon>Streptophyta</taxon>
        <taxon>Embryophyta</taxon>
        <taxon>Tracheophyta</taxon>
        <taxon>Spermatophyta</taxon>
        <taxon>Magnoliopsida</taxon>
        <taxon>eudicotyledons</taxon>
        <taxon>Gunneridae</taxon>
        <taxon>Pentapetalae</taxon>
        <taxon>asterids</taxon>
        <taxon>Ericales</taxon>
        <taxon>Ericaceae</taxon>
        <taxon>Ericoideae</taxon>
        <taxon>Rhodoreae</taxon>
        <taxon>Rhododendron</taxon>
    </lineage>
</organism>
<feature type="non-terminal residue" evidence="3">
    <location>
        <position position="1"/>
    </location>
</feature>
<reference evidence="3" key="1">
    <citation type="journal article" date="2019" name="Genome Biol. Evol.">
        <title>The Rhododendron genome and chromosomal organization provide insight into shared whole-genome duplications across the heath family (Ericaceae).</title>
        <authorList>
            <person name="Soza V.L."/>
            <person name="Lindsley D."/>
            <person name="Waalkes A."/>
            <person name="Ramage E."/>
            <person name="Patwardhan R.P."/>
            <person name="Burton J.N."/>
            <person name="Adey A."/>
            <person name="Kumar A."/>
            <person name="Qiu R."/>
            <person name="Shendure J."/>
            <person name="Hall B."/>
        </authorList>
    </citation>
    <scope>NUCLEOTIDE SEQUENCE</scope>
    <source>
        <strain evidence="3">RSF 1966-606</strain>
    </source>
</reference>
<dbReference type="OrthoDB" id="1739333at2759"/>
<dbReference type="PANTHER" id="PTHR33463:SF187">
    <property type="entry name" value="AND NB-ARC DOMAIN DISEASE RESISTANCE PROTEIN, PUTATIVE-RELATED"/>
    <property type="match status" value="1"/>
</dbReference>
<keyword evidence="1" id="KW-0611">Plant defense</keyword>
<dbReference type="EMBL" id="QEFC01006509">
    <property type="protein sequence ID" value="KAE9444687.1"/>
    <property type="molecule type" value="Genomic_DNA"/>
</dbReference>
<evidence type="ECO:0000256" key="1">
    <source>
        <dbReference type="ARBA" id="ARBA00022821"/>
    </source>
</evidence>
<sequence length="228" mass="25953">MMNDYVTKIGVYGMGGVGKTTTMKYSHNQLLKEKGKFDDVHWVTVSKAFVITNLQSDIAKVLDLPLREDEEVTKRATNYMQCSTDRKTMPLDMTCTVLTPELEEIAAKIAKECPCLLLAIVTLPGSLRGLEGTRKWRNALNELISLTKDACDVVSKVFEQLKFSYSRLENKVLQDCFLYYSLYPKDRFITVNELINYWIAEELIVDVDSVEAQLDNGQGSRCIRKTNK</sequence>
<gene>
    <name evidence="3" type="ORF">C3L33_23415</name>
</gene>
<evidence type="ECO:0000313" key="3">
    <source>
        <dbReference type="EMBL" id="KAE9444687.1"/>
    </source>
</evidence>
<evidence type="ECO:0000259" key="2">
    <source>
        <dbReference type="Pfam" id="PF00931"/>
    </source>
</evidence>
<dbReference type="Pfam" id="PF00931">
    <property type="entry name" value="NB-ARC"/>
    <property type="match status" value="1"/>
</dbReference>
<dbReference type="InterPro" id="IPR050905">
    <property type="entry name" value="Plant_NBS-LRR"/>
</dbReference>
<dbReference type="InterPro" id="IPR027417">
    <property type="entry name" value="P-loop_NTPase"/>
</dbReference>
<dbReference type="SUPFAM" id="SSF52540">
    <property type="entry name" value="P-loop containing nucleoside triphosphate hydrolases"/>
    <property type="match status" value="1"/>
</dbReference>
<dbReference type="PANTHER" id="PTHR33463">
    <property type="entry name" value="NB-ARC DOMAIN-CONTAINING PROTEIN-RELATED"/>
    <property type="match status" value="1"/>
</dbReference>
<dbReference type="GO" id="GO:0043531">
    <property type="term" value="F:ADP binding"/>
    <property type="evidence" value="ECO:0007669"/>
    <property type="project" value="InterPro"/>
</dbReference>